<protein>
    <submittedName>
        <fullName evidence="1">Uncharacterized protein</fullName>
    </submittedName>
</protein>
<reference evidence="1" key="1">
    <citation type="submission" date="2019-08" db="EMBL/GenBank/DDBJ databases">
        <authorList>
            <person name="Kucharzyk K."/>
            <person name="Murdoch R.W."/>
            <person name="Higgins S."/>
            <person name="Loffler F."/>
        </authorList>
    </citation>
    <scope>NUCLEOTIDE SEQUENCE</scope>
</reference>
<evidence type="ECO:0000313" key="1">
    <source>
        <dbReference type="EMBL" id="MPN26085.1"/>
    </source>
</evidence>
<organism evidence="1">
    <name type="scientific">bioreactor metagenome</name>
    <dbReference type="NCBI Taxonomy" id="1076179"/>
    <lineage>
        <taxon>unclassified sequences</taxon>
        <taxon>metagenomes</taxon>
        <taxon>ecological metagenomes</taxon>
    </lineage>
</organism>
<gene>
    <name evidence="1" type="ORF">SDC9_173507</name>
</gene>
<dbReference type="AlphaFoldDB" id="A0A645GHB8"/>
<name>A0A645GHB8_9ZZZZ</name>
<sequence>MSPPYACVSACIASGASLEACGAGSAARSAALICSFTSRKTFPANSSAASGCSGKTGGAPSAICGSPSSKGFFSAAIPLSRASFFSGIGTAAFCCGGASALCGSAGFTSAPVSPPVCTQTGMPAVCGFSVSPASFSCFSPRVSRTVCPSFPRSAPSGFLPSFASRSRSANSPVSLPACVFASAGACAPCTVTAFTSIKITPFPLKVVSSRRHFHGNLGREFRVHCR</sequence>
<proteinExistence type="predicted"/>
<accession>A0A645GHB8</accession>
<dbReference type="EMBL" id="VSSQ01075501">
    <property type="protein sequence ID" value="MPN26085.1"/>
    <property type="molecule type" value="Genomic_DNA"/>
</dbReference>
<comment type="caution">
    <text evidence="1">The sequence shown here is derived from an EMBL/GenBank/DDBJ whole genome shotgun (WGS) entry which is preliminary data.</text>
</comment>